<organism evidence="1 2">
    <name type="scientific">Eumeta variegata</name>
    <name type="common">Bagworm moth</name>
    <name type="synonym">Eumeta japonica</name>
    <dbReference type="NCBI Taxonomy" id="151549"/>
    <lineage>
        <taxon>Eukaryota</taxon>
        <taxon>Metazoa</taxon>
        <taxon>Ecdysozoa</taxon>
        <taxon>Arthropoda</taxon>
        <taxon>Hexapoda</taxon>
        <taxon>Insecta</taxon>
        <taxon>Pterygota</taxon>
        <taxon>Neoptera</taxon>
        <taxon>Endopterygota</taxon>
        <taxon>Lepidoptera</taxon>
        <taxon>Glossata</taxon>
        <taxon>Ditrysia</taxon>
        <taxon>Tineoidea</taxon>
        <taxon>Psychidae</taxon>
        <taxon>Oiketicinae</taxon>
        <taxon>Eumeta</taxon>
    </lineage>
</organism>
<accession>A0A4C1WQQ5</accession>
<name>A0A4C1WQQ5_EUMVA</name>
<sequence length="92" mass="10568">MSLLKRATSDDTGWRTRPCRRASAARTLIMRKCANIPHGQKSNDNYTTNYVRANKLLHGHRRRRRALRLRPARGAKQRTAGRHLEAIIRPAA</sequence>
<dbReference type="AlphaFoldDB" id="A0A4C1WQQ5"/>
<dbReference type="Proteomes" id="UP000299102">
    <property type="component" value="Unassembled WGS sequence"/>
</dbReference>
<protein>
    <submittedName>
        <fullName evidence="1">Uncharacterized protein</fullName>
    </submittedName>
</protein>
<gene>
    <name evidence="1" type="ORF">EVAR_39026_1</name>
</gene>
<proteinExistence type="predicted"/>
<reference evidence="1 2" key="1">
    <citation type="journal article" date="2019" name="Commun. Biol.">
        <title>The bagworm genome reveals a unique fibroin gene that provides high tensile strength.</title>
        <authorList>
            <person name="Kono N."/>
            <person name="Nakamura H."/>
            <person name="Ohtoshi R."/>
            <person name="Tomita M."/>
            <person name="Numata K."/>
            <person name="Arakawa K."/>
        </authorList>
    </citation>
    <scope>NUCLEOTIDE SEQUENCE [LARGE SCALE GENOMIC DNA]</scope>
</reference>
<comment type="caution">
    <text evidence="1">The sequence shown here is derived from an EMBL/GenBank/DDBJ whole genome shotgun (WGS) entry which is preliminary data.</text>
</comment>
<dbReference type="EMBL" id="BGZK01000611">
    <property type="protein sequence ID" value="GBP52862.1"/>
    <property type="molecule type" value="Genomic_DNA"/>
</dbReference>
<evidence type="ECO:0000313" key="1">
    <source>
        <dbReference type="EMBL" id="GBP52862.1"/>
    </source>
</evidence>
<evidence type="ECO:0000313" key="2">
    <source>
        <dbReference type="Proteomes" id="UP000299102"/>
    </source>
</evidence>
<keyword evidence="2" id="KW-1185">Reference proteome</keyword>